<dbReference type="InterPro" id="IPR039131">
    <property type="entry name" value="NDUFAF1"/>
</dbReference>
<organism evidence="7 8">
    <name type="scientific">Polyrhizophydium stewartii</name>
    <dbReference type="NCBI Taxonomy" id="2732419"/>
    <lineage>
        <taxon>Eukaryota</taxon>
        <taxon>Fungi</taxon>
        <taxon>Fungi incertae sedis</taxon>
        <taxon>Chytridiomycota</taxon>
        <taxon>Chytridiomycota incertae sedis</taxon>
        <taxon>Chytridiomycetes</taxon>
        <taxon>Rhizophydiales</taxon>
        <taxon>Rhizophydiales incertae sedis</taxon>
        <taxon>Polyrhizophydium</taxon>
    </lineage>
</organism>
<accession>A0ABR4MWN7</accession>
<dbReference type="Proteomes" id="UP001527925">
    <property type="component" value="Unassembled WGS sequence"/>
</dbReference>
<dbReference type="SUPFAM" id="SSF49785">
    <property type="entry name" value="Galactose-binding domain-like"/>
    <property type="match status" value="1"/>
</dbReference>
<proteinExistence type="inferred from homology"/>
<keyword evidence="4" id="KW-0143">Chaperone</keyword>
<dbReference type="InterPro" id="IPR008979">
    <property type="entry name" value="Galactose-bd-like_sf"/>
</dbReference>
<evidence type="ECO:0000313" key="7">
    <source>
        <dbReference type="EMBL" id="KAL2911641.1"/>
    </source>
</evidence>
<sequence>MSKIRPLGRGLQLVAEYFQRSLDYVKTETTAALKADLTYKLEKPLFAFDSTHELEKWVVGSDADIGGLSEANWGLTPENTALFWGTISTELPANATINRSGYAGIRSKQKPLTLFHRPHMDTSMFRYLAVRARGDHNQWFVNLQTESVFPSQIWQHRLYFQQPGEWETVLIPFRDFVLTSHGFVQPRQMGMNRAEVKTIGFSIMRQPGDFSLELDWIKAINTPETVGDYDVMVPLAQQPLSWLSGASAEKAAQQNQQRQNLQNNNRQHAESSKKA</sequence>
<evidence type="ECO:0000313" key="8">
    <source>
        <dbReference type="Proteomes" id="UP001527925"/>
    </source>
</evidence>
<comment type="caution">
    <text evidence="7">The sequence shown here is derived from an EMBL/GenBank/DDBJ whole genome shotgun (WGS) entry which is preliminary data.</text>
</comment>
<evidence type="ECO:0000256" key="2">
    <source>
        <dbReference type="ARBA" id="ARBA00007884"/>
    </source>
</evidence>
<dbReference type="EMBL" id="JADGIZ020000095">
    <property type="protein sequence ID" value="KAL2911641.1"/>
    <property type="molecule type" value="Genomic_DNA"/>
</dbReference>
<dbReference type="PANTHER" id="PTHR13194:SF18">
    <property type="entry name" value="COMPLEX I INTERMEDIATE-ASSOCIATED PROTEIN 30, MITOCHONDRIAL"/>
    <property type="match status" value="1"/>
</dbReference>
<feature type="region of interest" description="Disordered" evidence="5">
    <location>
        <begin position="247"/>
        <end position="275"/>
    </location>
</feature>
<evidence type="ECO:0000256" key="4">
    <source>
        <dbReference type="ARBA" id="ARBA00023186"/>
    </source>
</evidence>
<comment type="similarity">
    <text evidence="2">Belongs to the CIA30 family.</text>
</comment>
<feature type="compositionally biased region" description="Low complexity" evidence="5">
    <location>
        <begin position="253"/>
        <end position="266"/>
    </location>
</feature>
<evidence type="ECO:0000256" key="3">
    <source>
        <dbReference type="ARBA" id="ARBA00023128"/>
    </source>
</evidence>
<evidence type="ECO:0000256" key="5">
    <source>
        <dbReference type="SAM" id="MobiDB-lite"/>
    </source>
</evidence>
<evidence type="ECO:0000256" key="1">
    <source>
        <dbReference type="ARBA" id="ARBA00004173"/>
    </source>
</evidence>
<evidence type="ECO:0000259" key="6">
    <source>
        <dbReference type="Pfam" id="PF08547"/>
    </source>
</evidence>
<name>A0ABR4MWN7_9FUNG</name>
<feature type="domain" description="NADH:ubiquinone oxidoreductase intermediate-associated protein 30" evidence="6">
    <location>
        <begin position="46"/>
        <end position="214"/>
    </location>
</feature>
<gene>
    <name evidence="7" type="ORF">HK105_208905</name>
</gene>
<dbReference type="Pfam" id="PF08547">
    <property type="entry name" value="CIA30"/>
    <property type="match status" value="1"/>
</dbReference>
<dbReference type="InterPro" id="IPR013857">
    <property type="entry name" value="NADH-UbQ_OxRdtase-assoc_prot30"/>
</dbReference>
<comment type="subcellular location">
    <subcellularLocation>
        <location evidence="1">Mitochondrion</location>
    </subcellularLocation>
</comment>
<keyword evidence="3" id="KW-0496">Mitochondrion</keyword>
<reference evidence="7 8" key="1">
    <citation type="submission" date="2023-09" db="EMBL/GenBank/DDBJ databases">
        <title>Pangenome analysis of Batrachochytrium dendrobatidis and related Chytrids.</title>
        <authorList>
            <person name="Yacoub M.N."/>
            <person name="Stajich J.E."/>
            <person name="James T.Y."/>
        </authorList>
    </citation>
    <scope>NUCLEOTIDE SEQUENCE [LARGE SCALE GENOMIC DNA]</scope>
    <source>
        <strain evidence="7 8">JEL0888</strain>
    </source>
</reference>
<protein>
    <recommendedName>
        <fullName evidence="6">NADH:ubiquinone oxidoreductase intermediate-associated protein 30 domain-containing protein</fullName>
    </recommendedName>
</protein>
<keyword evidence="8" id="KW-1185">Reference proteome</keyword>
<dbReference type="PANTHER" id="PTHR13194">
    <property type="entry name" value="COMPLEX I INTERMEDIATE-ASSOCIATED PROTEIN 30"/>
    <property type="match status" value="1"/>
</dbReference>